<dbReference type="SUPFAM" id="SSF63748">
    <property type="entry name" value="Tudor/PWWP/MBT"/>
    <property type="match status" value="1"/>
</dbReference>
<feature type="domain" description="PWWP" evidence="2">
    <location>
        <begin position="16"/>
        <end position="70"/>
    </location>
</feature>
<keyword evidence="4" id="KW-1185">Reference proteome</keyword>
<dbReference type="CDD" id="cd05162">
    <property type="entry name" value="PWWP"/>
    <property type="match status" value="1"/>
</dbReference>
<reference evidence="3" key="1">
    <citation type="submission" date="2023-05" db="EMBL/GenBank/DDBJ databases">
        <authorList>
            <person name="Huff M."/>
        </authorList>
    </citation>
    <scope>NUCLEOTIDE SEQUENCE</scope>
</reference>
<evidence type="ECO:0000313" key="4">
    <source>
        <dbReference type="Proteomes" id="UP000834106"/>
    </source>
</evidence>
<dbReference type="EMBL" id="OU503052">
    <property type="protein sequence ID" value="CAI9780447.1"/>
    <property type="molecule type" value="Genomic_DNA"/>
</dbReference>
<dbReference type="PROSITE" id="PS50812">
    <property type="entry name" value="PWWP"/>
    <property type="match status" value="1"/>
</dbReference>
<organism evidence="3 4">
    <name type="scientific">Fraxinus pennsylvanica</name>
    <dbReference type="NCBI Taxonomy" id="56036"/>
    <lineage>
        <taxon>Eukaryota</taxon>
        <taxon>Viridiplantae</taxon>
        <taxon>Streptophyta</taxon>
        <taxon>Embryophyta</taxon>
        <taxon>Tracheophyta</taxon>
        <taxon>Spermatophyta</taxon>
        <taxon>Magnoliopsida</taxon>
        <taxon>eudicotyledons</taxon>
        <taxon>Gunneridae</taxon>
        <taxon>Pentapetalae</taxon>
        <taxon>asterids</taxon>
        <taxon>lamiids</taxon>
        <taxon>Lamiales</taxon>
        <taxon>Oleaceae</taxon>
        <taxon>Oleeae</taxon>
        <taxon>Fraxinus</taxon>
    </lineage>
</organism>
<dbReference type="PANTHER" id="PTHR33697:SF1">
    <property type="entry name" value="TUDOR_PWWP_MBT SUPERFAMILY PROTEIN"/>
    <property type="match status" value="1"/>
</dbReference>
<accession>A0AAD2E6E4</accession>
<name>A0AAD2E6E4_9LAMI</name>
<proteinExistence type="predicted"/>
<dbReference type="Pfam" id="PF00855">
    <property type="entry name" value="PWWP"/>
    <property type="match status" value="1"/>
</dbReference>
<dbReference type="AlphaFoldDB" id="A0AAD2E6E4"/>
<dbReference type="PANTHER" id="PTHR33697">
    <property type="entry name" value="T17B22.17 PROTEIN-RELATED"/>
    <property type="match status" value="1"/>
</dbReference>
<sequence>MGHPAHDKKKAIDASVGGLVWVRMQNGYWWPGQILSPDELPETTLPVPRPGTPIKLLGREDASLGWYNLETSKRVKAFRCGEFDSFIEKAKESASNLSKKTGKYARRSNAIVHALKIESDCIQNHHPENIDVPSTLGSSTISGTEELNELGSVCWGSDARWQLKGKRKSNSRKMEVRKKHDNVYTSGTNLDSSFRKSGPIADVKFEKSSVMPREPHTRGQTDELAVPQRLMPYRQSRATVNPKYNASEFYLEDCKVDSGLSDVTVEVERLCQRKPVPYISPKSKLTAKSIVGHPLTADVLEGGTVIKKRPRGRPRTKNVSPQQLIPQVKSRKWKKHEGSSRKTRKLSSLTHSPEPQEKLVVNMLAKPVLACVPLKVVFSRLNAALNNSI</sequence>
<evidence type="ECO:0000259" key="2">
    <source>
        <dbReference type="PROSITE" id="PS50812"/>
    </source>
</evidence>
<feature type="region of interest" description="Disordered" evidence="1">
    <location>
        <begin position="308"/>
        <end position="352"/>
    </location>
</feature>
<feature type="compositionally biased region" description="Basic residues" evidence="1">
    <location>
        <begin position="329"/>
        <end position="345"/>
    </location>
</feature>
<gene>
    <name evidence="3" type="ORF">FPE_LOCUS27877</name>
</gene>
<evidence type="ECO:0000256" key="1">
    <source>
        <dbReference type="SAM" id="MobiDB-lite"/>
    </source>
</evidence>
<dbReference type="Proteomes" id="UP000834106">
    <property type="component" value="Chromosome 17"/>
</dbReference>
<dbReference type="InterPro" id="IPR000313">
    <property type="entry name" value="PWWP_dom"/>
</dbReference>
<protein>
    <recommendedName>
        <fullName evidence="2">PWWP domain-containing protein</fullName>
    </recommendedName>
</protein>
<dbReference type="Gene3D" id="2.30.30.140">
    <property type="match status" value="1"/>
</dbReference>
<evidence type="ECO:0000313" key="3">
    <source>
        <dbReference type="EMBL" id="CAI9780447.1"/>
    </source>
</evidence>
<dbReference type="InterPro" id="IPR044679">
    <property type="entry name" value="PWWP2-like"/>
</dbReference>